<sequence>MKTISCIILLLSCSLHVVAQLNIIPQNGGLKEYTIDNALPYDSLSNVDKRSFSSLPGQTLYMHGMKNVNQGYYEVFWTGNFLDGGKYPVYKVNGVSVTPTKEVVGKYYDVLKVWIKSDSRCCLLLREKESGDEIYYNPYRYPLCMTCLGFYEKLKRYIGQTFLSLAKRVETEDGQIITPAEGAEYHCIDIGLKMNSDGAFLIMKGADGIKVEAFPIGDEIYEFVSTKRVTMLKERYGNKYGEQIAFRKVDTGMTKEMVIAAWGKPYRKSEIKRKDKIFETWSFSGNRYVEIQEGKVVNVRIYN</sequence>
<proteinExistence type="predicted"/>
<dbReference type="EMBL" id="WDAL01000053">
    <property type="protein sequence ID" value="KAB6630949.1"/>
    <property type="molecule type" value="Genomic_DNA"/>
</dbReference>
<evidence type="ECO:0000313" key="1">
    <source>
        <dbReference type="EMBL" id="KAB6630949.1"/>
    </source>
</evidence>
<dbReference type="Proteomes" id="UP000462015">
    <property type="component" value="Unassembled WGS sequence"/>
</dbReference>
<evidence type="ECO:0000313" key="2">
    <source>
        <dbReference type="Proteomes" id="UP000462015"/>
    </source>
</evidence>
<name>A0A6I1B4J9_PHOVU</name>
<gene>
    <name evidence="1" type="ORF">GAY12_20015</name>
</gene>
<protein>
    <submittedName>
        <fullName evidence="1">Uncharacterized protein</fullName>
    </submittedName>
</protein>
<dbReference type="AlphaFoldDB" id="A0A6I1B4J9"/>
<accession>A0A6I1B4J9</accession>
<reference evidence="1 2" key="1">
    <citation type="journal article" date="2019" name="Nat. Med.">
        <title>A library of human gut bacterial isolates paired with longitudinal multiomics data enables mechanistic microbiome research.</title>
        <authorList>
            <person name="Poyet M."/>
            <person name="Groussin M."/>
            <person name="Gibbons S.M."/>
            <person name="Avila-Pacheco J."/>
            <person name="Jiang X."/>
            <person name="Kearney S.M."/>
            <person name="Perrotta A.R."/>
            <person name="Berdy B."/>
            <person name="Zhao S."/>
            <person name="Lieberman T.D."/>
            <person name="Swanson P.K."/>
            <person name="Smith M."/>
            <person name="Roesemann S."/>
            <person name="Alexander J.E."/>
            <person name="Rich S.A."/>
            <person name="Livny J."/>
            <person name="Vlamakis H."/>
            <person name="Clish C."/>
            <person name="Bullock K."/>
            <person name="Deik A."/>
            <person name="Scott J."/>
            <person name="Pierce K.A."/>
            <person name="Xavier R.J."/>
            <person name="Alm E.J."/>
        </authorList>
    </citation>
    <scope>NUCLEOTIDE SEQUENCE [LARGE SCALE GENOMIC DNA]</scope>
    <source>
        <strain evidence="1 2">BIOML-A98</strain>
    </source>
</reference>
<comment type="caution">
    <text evidence="1">The sequence shown here is derived from an EMBL/GenBank/DDBJ whole genome shotgun (WGS) entry which is preliminary data.</text>
</comment>
<organism evidence="1 2">
    <name type="scientific">Phocaeicola vulgatus</name>
    <name type="common">Bacteroides vulgatus</name>
    <dbReference type="NCBI Taxonomy" id="821"/>
    <lineage>
        <taxon>Bacteria</taxon>
        <taxon>Pseudomonadati</taxon>
        <taxon>Bacteroidota</taxon>
        <taxon>Bacteroidia</taxon>
        <taxon>Bacteroidales</taxon>
        <taxon>Bacteroidaceae</taxon>
        <taxon>Phocaeicola</taxon>
    </lineage>
</organism>